<dbReference type="GO" id="GO:0005524">
    <property type="term" value="F:ATP binding"/>
    <property type="evidence" value="ECO:0007669"/>
    <property type="project" value="InterPro"/>
</dbReference>
<feature type="region of interest" description="Disordered" evidence="2">
    <location>
        <begin position="634"/>
        <end position="657"/>
    </location>
</feature>
<dbReference type="InterPro" id="IPR014001">
    <property type="entry name" value="Helicase_ATP-bd"/>
</dbReference>
<protein>
    <recommendedName>
        <fullName evidence="6">Helicase SNF2</fullName>
    </recommendedName>
</protein>
<proteinExistence type="predicted"/>
<reference evidence="5" key="1">
    <citation type="journal article" date="2006" name="Nature">
        <title>Deciphering the evolution and metabolism of an anammox bacterium from a community genome.</title>
        <authorList>
            <person name="Strous M."/>
            <person name="Pelletier E."/>
            <person name="Mangenot S."/>
            <person name="Rattei T."/>
            <person name="Lehner A."/>
            <person name="Taylor M.W."/>
            <person name="Horn M."/>
            <person name="Daims H."/>
            <person name="Bartol-Mavel D."/>
            <person name="Wincker P."/>
            <person name="Barbe V."/>
            <person name="Fonknechten N."/>
            <person name="Vallenet D."/>
            <person name="Segurens B."/>
            <person name="Schenowitz-Truong C."/>
            <person name="Medigue C."/>
            <person name="Collingro A."/>
            <person name="Snel B."/>
            <person name="Dutilh B.E."/>
            <person name="OpDenCamp H.J.M."/>
            <person name="vanDerDrift C."/>
            <person name="Cirpus I."/>
            <person name="vanDePas-Schoonen K.T."/>
            <person name="Harhangi H.R."/>
            <person name="vanNiftrik L."/>
            <person name="Schmid M."/>
            <person name="Keltjens J."/>
            <person name="vanDeVossenberg J."/>
            <person name="Kartal B."/>
            <person name="Meier H."/>
            <person name="Frishman D."/>
            <person name="Huynen M.A."/>
            <person name="Mewes H."/>
            <person name="Weissenbach J."/>
            <person name="Jetten M.S.M."/>
            <person name="Wagner M."/>
            <person name="LePaslier D."/>
        </authorList>
    </citation>
    <scope>NUCLEOTIDE SEQUENCE</scope>
</reference>
<sequence length="918" mass="106196">MINRFSSRINNMGEGFFKNALQGAVSYDRIAGYFSSSIIEIAGEYIEQMQGKVRIVCNSQLQADDVKYIKDQPQAMKLEWCEGKPEEEFSRISDRLKRLYQYLKTGKLDVRVLPNDVFGLIHGKAGVITKTDGRRVAFLGSMNETYSGWSQNYELAWVDDDESAINWVQQEFNALWEHPLARPLTKFIIEDIKRITERKVIYDIIDWRNTDNPAATVIESPVYRKEFGLWEHQKYFVDLAYRAHKKGFGARYVLADMVGLGKTIQLALSAMLMALEGDKPILVIVPKTLIWQWQDELLDLLDMPSAVWNGTCWVDENKIEYPAWEENGLSKCPRKVGIISQGLIVRSRSKVAEQLLRLNYECVVVDESHRARRKNLGNGKEHDAPQPNNLMGFLIDIAKRTKSMLLATATPVQLYPVEAWDLLYILSQGNGFVLGDYLSLWQQEASKGLNLVTGREALKSDYEKWDWLRNPFPPGDEKPSTFGVLRKQINLPNDRFVISGSALNELTPPQKAIVNKIFSEDFLKNHNPFIRHIIRRERKFLETTINPNTNQPYLKPINVILYGEGDDEGLPLSTHLFDAYSLAEQFSQLIGQRVKSSGFMKTILLRRICSSLHAGLSTAIGILKNWVKDTDDEEEEEYYHEEDEEGGNIRNNHDSPLKNLTKEETNCLEMLVRLLEEYQERDPKYDLLKRILTESHIKEPWINRGAIVFSQYYDTVQWVCGRFVKEFPNITFGLYAGGDKSGIYENGIYHRKSKEDIKKMVRTRQIKLLFGTDAASEGLNLQTLGTLINLDLPWNPTRLEQRKGRIQRIGQERDEVWIYNMRYKDSVEDKVHRLLSNRLKNIQDLFGQIPDTLEDVWVEVALNNIEEAKKKIGDVSENDIHPFYKKYQEQSSIKPINWEDCTLVLDNYEKKKFLMQGW</sequence>
<dbReference type="RefSeq" id="WP_169704425.1">
    <property type="nucleotide sequence ID" value="NZ_OCTL01000150.1"/>
</dbReference>
<organism evidence="5">
    <name type="scientific">Kuenenia stuttgartiensis</name>
    <dbReference type="NCBI Taxonomy" id="174633"/>
    <lineage>
        <taxon>Bacteria</taxon>
        <taxon>Pseudomonadati</taxon>
        <taxon>Planctomycetota</taxon>
        <taxon>Candidatus Brocadiia</taxon>
        <taxon>Candidatus Brocadiales</taxon>
        <taxon>Candidatus Brocadiaceae</taxon>
        <taxon>Candidatus Kuenenia</taxon>
    </lineage>
</organism>
<dbReference type="Pfam" id="PF00176">
    <property type="entry name" value="SNF2-rel_dom"/>
    <property type="match status" value="1"/>
</dbReference>
<evidence type="ECO:0000259" key="3">
    <source>
        <dbReference type="PROSITE" id="PS51192"/>
    </source>
</evidence>
<dbReference type="Pfam" id="PF13091">
    <property type="entry name" value="PLDc_2"/>
    <property type="match status" value="1"/>
</dbReference>
<reference evidence="5" key="2">
    <citation type="submission" date="2006-01" db="EMBL/GenBank/DDBJ databases">
        <authorList>
            <person name="Genoscope"/>
        </authorList>
    </citation>
    <scope>NUCLEOTIDE SEQUENCE</scope>
</reference>
<gene>
    <name evidence="5" type="ORF">kuste4405</name>
</gene>
<dbReference type="NCBIfam" id="NF042964">
    <property type="entry name" value="phospholipD_antiphage"/>
    <property type="match status" value="1"/>
</dbReference>
<keyword evidence="1" id="KW-0378">Hydrolase</keyword>
<evidence type="ECO:0008006" key="6">
    <source>
        <dbReference type="Google" id="ProtNLM"/>
    </source>
</evidence>
<dbReference type="CDD" id="cd18793">
    <property type="entry name" value="SF2_C_SNF"/>
    <property type="match status" value="1"/>
</dbReference>
<name>Q1Q575_KUEST</name>
<evidence type="ECO:0000256" key="2">
    <source>
        <dbReference type="SAM" id="MobiDB-lite"/>
    </source>
</evidence>
<dbReference type="Gene3D" id="3.40.50.300">
    <property type="entry name" value="P-loop containing nucleotide triphosphate hydrolases"/>
    <property type="match status" value="1"/>
</dbReference>
<dbReference type="InterPro" id="IPR049952">
    <property type="entry name" value="PhospholipD-like_anti-phage"/>
</dbReference>
<dbReference type="SUPFAM" id="SSF56024">
    <property type="entry name" value="Phospholipase D/nuclease"/>
    <property type="match status" value="1"/>
</dbReference>
<feature type="compositionally biased region" description="Acidic residues" evidence="2">
    <location>
        <begin position="634"/>
        <end position="646"/>
    </location>
</feature>
<dbReference type="PROSITE" id="PS51192">
    <property type="entry name" value="HELICASE_ATP_BIND_1"/>
    <property type="match status" value="1"/>
</dbReference>
<dbReference type="InterPro" id="IPR025202">
    <property type="entry name" value="PLD-like_dom"/>
</dbReference>
<dbReference type="InterPro" id="IPR027417">
    <property type="entry name" value="P-loop_NTPase"/>
</dbReference>
<dbReference type="InterPro" id="IPR000330">
    <property type="entry name" value="SNF2_N"/>
</dbReference>
<dbReference type="InterPro" id="IPR001650">
    <property type="entry name" value="Helicase_C-like"/>
</dbReference>
<feature type="domain" description="Helicase C-terminal" evidence="4">
    <location>
        <begin position="670"/>
        <end position="857"/>
    </location>
</feature>
<evidence type="ECO:0000313" key="5">
    <source>
        <dbReference type="EMBL" id="CAJ75167.1"/>
    </source>
</evidence>
<feature type="domain" description="Helicase ATP-binding" evidence="3">
    <location>
        <begin position="243"/>
        <end position="429"/>
    </location>
</feature>
<dbReference type="PANTHER" id="PTHR45766">
    <property type="entry name" value="DNA ANNEALING HELICASE AND ENDONUCLEASE ZRANB3 FAMILY MEMBER"/>
    <property type="match status" value="1"/>
</dbReference>
<dbReference type="Pfam" id="PF00271">
    <property type="entry name" value="Helicase_C"/>
    <property type="match status" value="1"/>
</dbReference>
<accession>Q1Q575</accession>
<dbReference type="Gene3D" id="3.30.870.10">
    <property type="entry name" value="Endonuclease Chain A"/>
    <property type="match status" value="1"/>
</dbReference>
<dbReference type="AlphaFoldDB" id="Q1Q575"/>
<dbReference type="InterPro" id="IPR049730">
    <property type="entry name" value="SNF2/RAD54-like_C"/>
</dbReference>
<dbReference type="GO" id="GO:0016787">
    <property type="term" value="F:hydrolase activity"/>
    <property type="evidence" value="ECO:0007669"/>
    <property type="project" value="UniProtKB-KW"/>
</dbReference>
<dbReference type="CDD" id="cd09179">
    <property type="entry name" value="PLDc_N_DEXD_a"/>
    <property type="match status" value="1"/>
</dbReference>
<dbReference type="SMART" id="SM00490">
    <property type="entry name" value="HELICc"/>
    <property type="match status" value="1"/>
</dbReference>
<evidence type="ECO:0000259" key="4">
    <source>
        <dbReference type="PROSITE" id="PS51194"/>
    </source>
</evidence>
<dbReference type="Gene3D" id="3.40.50.10810">
    <property type="entry name" value="Tandem AAA-ATPase domain"/>
    <property type="match status" value="1"/>
</dbReference>
<dbReference type="InterPro" id="IPR038718">
    <property type="entry name" value="SNF2-like_sf"/>
</dbReference>
<dbReference type="SMART" id="SM00487">
    <property type="entry name" value="DEXDc"/>
    <property type="match status" value="1"/>
</dbReference>
<dbReference type="PANTHER" id="PTHR45766:SF6">
    <property type="entry name" value="SWI_SNF-RELATED MATRIX-ASSOCIATED ACTIN-DEPENDENT REGULATOR OF CHROMATIN SUBFAMILY A-LIKE PROTEIN 1"/>
    <property type="match status" value="1"/>
</dbReference>
<dbReference type="PROSITE" id="PS51194">
    <property type="entry name" value="HELICASE_CTER"/>
    <property type="match status" value="1"/>
</dbReference>
<evidence type="ECO:0000256" key="1">
    <source>
        <dbReference type="ARBA" id="ARBA00022801"/>
    </source>
</evidence>
<dbReference type="EMBL" id="CT573071">
    <property type="protein sequence ID" value="CAJ75167.1"/>
    <property type="molecule type" value="Genomic_DNA"/>
</dbReference>
<dbReference type="SUPFAM" id="SSF52540">
    <property type="entry name" value="P-loop containing nucleoside triphosphate hydrolases"/>
    <property type="match status" value="2"/>
</dbReference>